<dbReference type="Gene3D" id="3.30.420.40">
    <property type="match status" value="2"/>
</dbReference>
<reference evidence="2 3" key="1">
    <citation type="submission" date="2021-01" db="EMBL/GenBank/DDBJ databases">
        <title>Genomic Encyclopedia of Type Strains, Phase IV (KMG-IV): sequencing the most valuable type-strain genomes for metagenomic binning, comparative biology and taxonomic classification.</title>
        <authorList>
            <person name="Goeker M."/>
        </authorList>
    </citation>
    <scope>NUCLEOTIDE SEQUENCE [LARGE SCALE GENOMIC DNA]</scope>
    <source>
        <strain evidence="2 3">DSM 100968</strain>
    </source>
</reference>
<dbReference type="RefSeq" id="WP_205005854.1">
    <property type="nucleotide sequence ID" value="NZ_CBCRXA010000014.1"/>
</dbReference>
<dbReference type="InterPro" id="IPR043129">
    <property type="entry name" value="ATPase_NBD"/>
</dbReference>
<dbReference type="SUPFAM" id="SSF53067">
    <property type="entry name" value="Actin-like ATPase domain"/>
    <property type="match status" value="1"/>
</dbReference>
<keyword evidence="3" id="KW-1185">Reference proteome</keyword>
<evidence type="ECO:0000313" key="3">
    <source>
        <dbReference type="Proteomes" id="UP000823201"/>
    </source>
</evidence>
<dbReference type="PANTHER" id="PTHR18964">
    <property type="entry name" value="ROK (REPRESSOR, ORF, KINASE) FAMILY"/>
    <property type="match status" value="1"/>
</dbReference>
<accession>A0ABS2Q782</accession>
<dbReference type="EC" id="2.7.1.2" evidence="2"/>
<dbReference type="Pfam" id="PF00480">
    <property type="entry name" value="ROK"/>
    <property type="match status" value="1"/>
</dbReference>
<dbReference type="PANTHER" id="PTHR18964:SF149">
    <property type="entry name" value="BIFUNCTIONAL UDP-N-ACETYLGLUCOSAMINE 2-EPIMERASE_N-ACETYLMANNOSAMINE KINASE"/>
    <property type="match status" value="1"/>
</dbReference>
<dbReference type="Proteomes" id="UP000823201">
    <property type="component" value="Unassembled WGS sequence"/>
</dbReference>
<dbReference type="EMBL" id="JAFBEV010000006">
    <property type="protein sequence ID" value="MBM7657511.1"/>
    <property type="molecule type" value="Genomic_DNA"/>
</dbReference>
<proteinExistence type="inferred from homology"/>
<comment type="caution">
    <text evidence="2">The sequence shown here is derived from an EMBL/GenBank/DDBJ whole genome shotgun (WGS) entry which is preliminary data.</text>
</comment>
<sequence length="302" mass="32891">MNEKNILIALDFGGTSVGIAVADNHGNMLVRKSVPTSGKKATDLLEDVMRHIHVLLTEYQDQTLIGIGIAMCGVVDGDTITMIPNLPGMESIHLRQYMKDRFHVPVRIENDVHVAAFAELKKGYLKETDYGLYLNFGTGISAGITVGDRVLSGHNGAAGEIGYLMRDRRDRLTFQSGHASFEEFAGGSGASRRASVAFNQSMTTKQLFQESSGDPNKQEFIDEICMEISFQVANLSIAFNPQRIVLGGGMIVPNGPIHQKILEKLKENVPYPPEVFLSSFGKDASLYGAVELALSAAHTEDC</sequence>
<dbReference type="GO" id="GO:0004340">
    <property type="term" value="F:glucokinase activity"/>
    <property type="evidence" value="ECO:0007669"/>
    <property type="project" value="UniProtKB-EC"/>
</dbReference>
<evidence type="ECO:0000256" key="1">
    <source>
        <dbReference type="ARBA" id="ARBA00006479"/>
    </source>
</evidence>
<organism evidence="2 3">
    <name type="scientific">Sporolactobacillus spathodeae</name>
    <dbReference type="NCBI Taxonomy" id="1465502"/>
    <lineage>
        <taxon>Bacteria</taxon>
        <taxon>Bacillati</taxon>
        <taxon>Bacillota</taxon>
        <taxon>Bacilli</taxon>
        <taxon>Bacillales</taxon>
        <taxon>Sporolactobacillaceae</taxon>
        <taxon>Sporolactobacillus</taxon>
    </lineage>
</organism>
<dbReference type="InterPro" id="IPR000600">
    <property type="entry name" value="ROK"/>
</dbReference>
<comment type="similarity">
    <text evidence="1">Belongs to the ROK (NagC/XylR) family.</text>
</comment>
<evidence type="ECO:0000313" key="2">
    <source>
        <dbReference type="EMBL" id="MBM7657511.1"/>
    </source>
</evidence>
<keyword evidence="2" id="KW-0808">Transferase</keyword>
<gene>
    <name evidence="2" type="ORF">JOC27_000960</name>
</gene>
<protein>
    <submittedName>
        <fullName evidence="2">Glucokinase</fullName>
        <ecNumber evidence="2">2.7.1.2</ecNumber>
    </submittedName>
</protein>
<name>A0ABS2Q782_9BACL</name>